<feature type="domain" description="Bacterial Ig-like" evidence="2">
    <location>
        <begin position="4079"/>
        <end position="4165"/>
    </location>
</feature>
<feature type="domain" description="Bacterial Ig-like" evidence="2">
    <location>
        <begin position="2293"/>
        <end position="2384"/>
    </location>
</feature>
<feature type="domain" description="Bacterial Ig-like" evidence="2">
    <location>
        <begin position="1155"/>
        <end position="1239"/>
    </location>
</feature>
<dbReference type="InterPro" id="IPR019960">
    <property type="entry name" value="T1SS_VCA0849"/>
</dbReference>
<feature type="domain" description="Bacterial Ig-like" evidence="2">
    <location>
        <begin position="3772"/>
        <end position="3855"/>
    </location>
</feature>
<dbReference type="NCBIfam" id="TIGR03661">
    <property type="entry name" value="T1SS_VCA0849"/>
    <property type="match status" value="1"/>
</dbReference>
<feature type="domain" description="Bacterial Ig-like" evidence="2">
    <location>
        <begin position="2609"/>
        <end position="2697"/>
    </location>
</feature>
<feature type="compositionally biased region" description="Acidic residues" evidence="1">
    <location>
        <begin position="185"/>
        <end position="199"/>
    </location>
</feature>
<dbReference type="NCBIfam" id="NF045619">
    <property type="entry name" value="adhes_GNV_Cterm"/>
    <property type="match status" value="1"/>
</dbReference>
<organism evidence="4 5">
    <name type="scientific">Kluyvera ascorbata</name>
    <dbReference type="NCBI Taxonomy" id="51288"/>
    <lineage>
        <taxon>Bacteria</taxon>
        <taxon>Pseudomonadati</taxon>
        <taxon>Pseudomonadota</taxon>
        <taxon>Gammaproteobacteria</taxon>
        <taxon>Enterobacterales</taxon>
        <taxon>Enterobacteriaceae</taxon>
        <taxon>Kluyvera</taxon>
    </lineage>
</organism>
<reference evidence="4 5" key="1">
    <citation type="submission" date="2018-10" db="EMBL/GenBank/DDBJ databases">
        <title>Horizontal transference of carbapenem resistance between Klebsiella pneumoniae and Kluyvera ascorbata during abdominal infection: a case report.</title>
        <authorList>
            <person name="Raro O.H.F."/>
            <person name="Lima-Morales D."/>
            <person name="Barth A.L."/>
            <person name="Paim T.G.S."/>
            <person name="Mott M.P."/>
            <person name="Riche C.V.W."/>
            <person name="Teixeira U.F."/>
            <person name="Waechter F."/>
            <person name="Dias C.A.G."/>
        </authorList>
    </citation>
    <scope>NUCLEOTIDE SEQUENCE [LARGE SCALE GENOMIC DNA]</scope>
    <source>
        <strain evidence="4 5">OT2</strain>
    </source>
</reference>
<dbReference type="InterPro" id="IPR055014">
    <property type="entry name" value="BapA_Bap-like_C"/>
</dbReference>
<feature type="region of interest" description="Disordered" evidence="1">
    <location>
        <begin position="2606"/>
        <end position="2625"/>
    </location>
</feature>
<feature type="domain" description="Bacterial Ig-like" evidence="2">
    <location>
        <begin position="1051"/>
        <end position="1135"/>
    </location>
</feature>
<feature type="domain" description="Bacterial Ig-like" evidence="2">
    <location>
        <begin position="3562"/>
        <end position="3647"/>
    </location>
</feature>
<feature type="domain" description="Bacterial Ig-like" evidence="2">
    <location>
        <begin position="2507"/>
        <end position="2592"/>
    </location>
</feature>
<feature type="domain" description="Bacterial Ig-like" evidence="2">
    <location>
        <begin position="1247"/>
        <end position="1339"/>
    </location>
</feature>
<feature type="domain" description="Bacterial Ig-like" evidence="2">
    <location>
        <begin position="2401"/>
        <end position="2488"/>
    </location>
</feature>
<feature type="domain" description="Bacterial Ig-like" evidence="2">
    <location>
        <begin position="1470"/>
        <end position="1553"/>
    </location>
</feature>
<proteinExistence type="predicted"/>
<feature type="domain" description="Bacterial Ig-like" evidence="2">
    <location>
        <begin position="3233"/>
        <end position="3333"/>
    </location>
</feature>
<feature type="domain" description="Bacterial Ig-like" evidence="2">
    <location>
        <begin position="1885"/>
        <end position="1964"/>
    </location>
</feature>
<evidence type="ECO:0000259" key="3">
    <source>
        <dbReference type="Pfam" id="PF22783"/>
    </source>
</evidence>
<feature type="domain" description="Bacterial Ig-like" evidence="2">
    <location>
        <begin position="3344"/>
        <end position="3435"/>
    </location>
</feature>
<feature type="domain" description="Bacterial Ig-like" evidence="2">
    <location>
        <begin position="2193"/>
        <end position="2276"/>
    </location>
</feature>
<feature type="domain" description="Bacterial Ig-like" evidence="2">
    <location>
        <begin position="2828"/>
        <end position="2909"/>
    </location>
</feature>
<feature type="domain" description="Bacterial Ig-like" evidence="2">
    <location>
        <begin position="3029"/>
        <end position="3119"/>
    </location>
</feature>
<dbReference type="Pfam" id="PF19077">
    <property type="entry name" value="Big_13"/>
    <property type="match status" value="37"/>
</dbReference>
<dbReference type="InterPro" id="IPR048051">
    <property type="entry name" value="BapA-like_prefix-like"/>
</dbReference>
<feature type="domain" description="Biofilm-associated protein BapA-like prefix-like" evidence="3">
    <location>
        <begin position="26"/>
        <end position="145"/>
    </location>
</feature>
<name>A0A3N2RUP5_9ENTR</name>
<feature type="domain" description="Bacterial Ig-like" evidence="2">
    <location>
        <begin position="631"/>
        <end position="721"/>
    </location>
</feature>
<feature type="domain" description="Bacterial Ig-like" evidence="2">
    <location>
        <begin position="2093"/>
        <end position="2170"/>
    </location>
</feature>
<feature type="domain" description="Bacterial Ig-like" evidence="2">
    <location>
        <begin position="3965"/>
        <end position="4062"/>
    </location>
</feature>
<feature type="domain" description="Bacterial Ig-like" evidence="2">
    <location>
        <begin position="1779"/>
        <end position="1863"/>
    </location>
</feature>
<feature type="domain" description="Bacterial Ig-like" evidence="2">
    <location>
        <begin position="1665"/>
        <end position="1755"/>
    </location>
</feature>
<feature type="domain" description="Bacterial Ig-like" evidence="2">
    <location>
        <begin position="213"/>
        <end position="306"/>
    </location>
</feature>
<protein>
    <submittedName>
        <fullName evidence="4">BapA prefix-like domain-containing protein</fullName>
    </submittedName>
</protein>
<dbReference type="Gene3D" id="2.60.40.10">
    <property type="entry name" value="Immunoglobulins"/>
    <property type="match status" value="26"/>
</dbReference>
<feature type="domain" description="Bacterial Ig-like" evidence="2">
    <location>
        <begin position="429"/>
        <end position="509"/>
    </location>
</feature>
<dbReference type="Pfam" id="PF17963">
    <property type="entry name" value="Big_9"/>
    <property type="match status" value="1"/>
</dbReference>
<feature type="domain" description="Bacterial Ig-like" evidence="2">
    <location>
        <begin position="331"/>
        <end position="410"/>
    </location>
</feature>
<dbReference type="InterPro" id="IPR013783">
    <property type="entry name" value="Ig-like_fold"/>
</dbReference>
<feature type="domain" description="Bacterial Ig-like" evidence="2">
    <location>
        <begin position="534"/>
        <end position="617"/>
    </location>
</feature>
<dbReference type="InterPro" id="IPR044016">
    <property type="entry name" value="Big_13"/>
</dbReference>
<feature type="domain" description="Bacterial Ig-like" evidence="2">
    <location>
        <begin position="3454"/>
        <end position="3542"/>
    </location>
</feature>
<evidence type="ECO:0000313" key="4">
    <source>
        <dbReference type="EMBL" id="ROU11167.1"/>
    </source>
</evidence>
<evidence type="ECO:0000259" key="2">
    <source>
        <dbReference type="Pfam" id="PF19077"/>
    </source>
</evidence>
<feature type="domain" description="Bacterial Ig-like" evidence="2">
    <location>
        <begin position="846"/>
        <end position="928"/>
    </location>
</feature>
<comment type="caution">
    <text evidence="4">The sequence shown here is derived from an EMBL/GenBank/DDBJ whole genome shotgun (WGS) entry which is preliminary data.</text>
</comment>
<dbReference type="EMBL" id="RHFN01000025">
    <property type="protein sequence ID" value="ROU11167.1"/>
    <property type="molecule type" value="Genomic_DNA"/>
</dbReference>
<feature type="domain" description="Bacterial Ig-like" evidence="2">
    <location>
        <begin position="1983"/>
        <end position="2068"/>
    </location>
</feature>
<feature type="domain" description="Bacterial Ig-like" evidence="2">
    <location>
        <begin position="3874"/>
        <end position="3958"/>
    </location>
</feature>
<feature type="domain" description="Bacterial Ig-like" evidence="2">
    <location>
        <begin position="2934"/>
        <end position="3009"/>
    </location>
</feature>
<dbReference type="NCBIfam" id="NF033510">
    <property type="entry name" value="Ca_tandemer"/>
    <property type="match status" value="35"/>
</dbReference>
<feature type="region of interest" description="Disordered" evidence="1">
    <location>
        <begin position="426"/>
        <end position="453"/>
    </location>
</feature>
<accession>A0A3N2RUP5</accession>
<dbReference type="Gene3D" id="3.30.420.430">
    <property type="match status" value="11"/>
</dbReference>
<feature type="domain" description="Bacterial Ig-like" evidence="2">
    <location>
        <begin position="3142"/>
        <end position="3227"/>
    </location>
</feature>
<dbReference type="InterPro" id="IPR010221">
    <property type="entry name" value="VCBS_dom"/>
</dbReference>
<gene>
    <name evidence="4" type="ORF">EB837_19570</name>
</gene>
<evidence type="ECO:0000256" key="1">
    <source>
        <dbReference type="SAM" id="MobiDB-lite"/>
    </source>
</evidence>
<feature type="domain" description="Bacterial Ig-like" evidence="2">
    <location>
        <begin position="948"/>
        <end position="1031"/>
    </location>
</feature>
<dbReference type="Pfam" id="PF22783">
    <property type="entry name" value="BapA_N"/>
    <property type="match status" value="1"/>
</dbReference>
<dbReference type="Proteomes" id="UP000268051">
    <property type="component" value="Unassembled WGS sequence"/>
</dbReference>
<feature type="domain" description="Bacterial Ig-like" evidence="2">
    <location>
        <begin position="3673"/>
        <end position="3752"/>
    </location>
</feature>
<sequence>MNFARIYFHCCLPQPINYYSVTRFYMADISITARSGGATSNVVGESASLHSPSIIKLKINPQDIASLDRSGNDLIITLNTGEKITVDNYFVVDAQGHGNELVLEDEHGALWWVKEPQAGLHFEPLADIDALMLESTSHESATPWVLGALGIAAIGGGIAVAASGGGGGHHNNDSDNGSHPGGPDGDADADSDADSDSDSDGGSKSLEGVASLVITDNVQDYTGSIARGGITNDSAPVFSGTALANSTVSIYDGKTLLGSVHVDGTGHWSFKPLNPLSDGVHSFTTIVTMGNLSSPPSGAFIVTVDTVAPGPITMIIATDNHAPIVGTIAAGSTINDSTPVLSGKAEPGSTVNIYDGSVLVGTTITDSHGNWGLELTTVLGDGPHSLTARAIDAAGNTGPATAPIDFIVDTGAPPQMTNFEVTDDVGASKGELHSGDDTDDSTPTFSGGAGSAEGGATVSIYDGSILLGKVTAAADGSWTFTPGAPLASGSHTFTTVVTDAAGNASQPSDGFELIITPPVNTITSVEANDDVAPVTGPLANGAYTNDNLPDFSGTAPPLSIITVYIDGIPQTDLILTDPLGHWTFTPSSALDDGQHTFAFSADNGATQTEPFVLNIDTHAPDAAGGITVVDDKAPDIGQLHSGDVTNDQTPVISGTAEVGATVTIYDGSSVIGTALVGDDGHWGFIPDTPLTDGTHHITTTVTDAAGNVSSSSPDFVLVVDTVAPDPVTLFIATDNVNPIVGSILAGDVTNDSTPILSGKAEPGSEIIIYDAGNEIARTVTDSKGNWGLELTTPLSDGLHGLTAVAVDAAGNASTPTPELVFSVDTVAPISAYGILVTDNVGPVQGNLKNGGTTDDTTPSFSGRAEVGATVSIYDGATLLGTASVGANGAWSFTPGAPLANGLHHFTTVVTDAAGNASDPSPSFNLTISTVAGPISNLVVIDDVAPGLGVLTNGEQTNDSKPTFSGSAAANSTLSIYDNGVFVTTVPVDSAGHWSYTPSSALSDGSHSITFTVDNGSGPSTPSEPFVVVVDTVAPNPVGNLTVVDDKAPGIGQLTNGSLTNDNTPIISGTAEPGSTVTLYDGAAVIGTVTVGSDGQWGIIPNTPLADGVHHLTTTVTDGAGNVSATSPDFVLGVDTTPPNPVTMFIATDNKQPVVGTIESGESTNDNTPILSGKGDPGAQVIIYDGTTEIARTTVDTHGNWGVELSAPLADGSHSLTAVAVDAAGNTSAPTSALDIVVDTVPPAAITDLTVTDDVGAQQGLLLNGAITDDATPTFSGSAEGGTTVSIYDNGELLGTALVAGNGSWTFTPDAPLSSGAHSFTATVTDDAGNVSSATPPFILDITPPQASVTVTLVLDDVSPVTGIVQNGGTTNDNQPSFFGTSVGATIGSTVSVYDNGVLVGTVVVNIPGGFWNWQSGGPLAEGDHSFTFELNTFGTTTPPSPPFILHVDTVVPDPISGLTIVDDQSPGIGQLANGDSTNDGTPIISGNAEPGATVSIYDNGVIIGSTTVGADGQWGFIPSTPLLDGSHNIQATVTDAAGNVSALSPNFILEVDTGIPGMATGLQVYDNQQPVTGYVTSGGATNDNTPTISGQADLNATVTIYDGTTVLGTAQVDGSGNWSFTPTLPLGDGQHSLTTTVTDAAGNISPSSPAFVLNVDTVPPAQITSFNITADSGVLAPGGSTNDTTLTASGKAEPNSVVTIYDTDGTTVLGSIQADSNGDWSIGLAALGAGSHILTAVATDDAGNVSVVSPPEVVVIDLTPPAQIAGITVTDNHLPVLGVVAANGDTNDKQPILSGHAEPNSIVNIYNGSSTPIATVQTDANGNWSVQPTTPLQDGQYNLTATATDAAGNVSIVSPTFTFNVDTLPPGQMQGLLISAHGVGLSNGASTNVAAPVISGVSEEGATIIVYDTNGTTVLGTTIAGTGGVWSINLPTLSQGSHSLTATATDVAGNVSVISTPTTVVIDTVAPTQITGITVTDNVLPGTGTVTSGKDINDPSPVLSGTAEKNSIINVYNGSTLIGTGQADGSGIWSFKPTIPLPDGNYSLTATATDAAGNTSIPSPSFSFTVDTVPPAVITSLIVTDDVAPYIGPVSNGGSTNDTTPTFSGKVEAGATITLYSGTDVLGTTTAGPDGSWSFTPSPLTEGTYHITATVTDLAGNVSNASADFVLTVDKTAPTQAPTFTVTDNVLPVIGSVSSGGSTNDPTPTFSGVAAPGSTVTIYNGATVIGTANASNTDGSWSFTPTTSLGDGEYNLTATATDAAGNVGPASSSFTLTIDTVAPTGVTNLTVTDDVAPVTGLLTSGASTNDLTPTFSGKAEAGTTVNFYTYDAVNDVTVLLGTTPVDSNGNWTFTPTLTNGNYSITTTVTDAAGNTSAPSSPAFTLTVDNVAPSQVLTFVVTDNVLPETGSVANGGATNDTAPIISGTAENNSSVILFDNGVWIATVTASASGAWSYTPPAPLAQGSHSFTTIVEDAAGNQSGVSPEYVITVDSIAPNAVTELVVNDSVSPVTGALANGASTNDTSPTFSGKAEVGTTVALYEGATKLGEVQVGASGQWSLDPTTPLTPGSHTITVVVTDAAGNVSTGNPSFTLDVDVNKPDPVSTITATDDVSPVTGPIANNGYTNDTTPTFSGTAEKGSTVTVYDGATPLGTVTASAVDGSWSFTPSAPLGQGSHTITATATDAAGNIGNASPDFVLTVDSIAPNPVANVTVTDNVPGGTVGALASGGVTNDKNPVISGTAEVGSTVAVYANGAYLGSVNVTATDGSWSYTSSTLTDATYSITTTVTDQAGNVSGSSTPFTITVDTTPPATPGTITASDNVPLYEGTIPTTGINSGLTNDNTPTLSGVVEANATVNIYQDDTFLASVTANASGQWSYTTSTLEDGDYTFNVTATDKAGNVSGQSADLVLHIDATAPANVLSLAIDGNLGIPALPLVNNQPVFTGVAENGATVSIYEGTTLIGSVVVNNVLGSWTYTPTAPLADGSHTFSVIVTDAAGNQSGPVASATISIDTSSLTGGIGNLTVMDDVTPVTGVIANGGVTNDSQPEFSGTGRPGTTITFYDNGNILFPLGSTVVGIDGNWTFTPDAAHALSDGSHIITTLVTGESGLPTVPATLIQFSVDTAAPDNVTGLVVTDDVAPGLGQIANGSTTNDKTPTFSGTAGGPLAELGSTVIITEGATVIGQATIGATGLWTITPTTPLGEGPHNFVITVVDQAGNASTGTNFSLTVDTTPPAQITAFTVSDDVSPITGAIAANGYTNDTTPVLTGGLNSAEAGSTIRVYDGAILLGSTVANADGSWTFNSPALLNGSHSLTITATDAAGNVSTASPAFNFTVDTIAPAPIVALTVSNNVGSTALATGSITNDNTPVISGRAEAGSTVSVYNNGSTLVGTALVAADGTWTVTPSSLADGTYVLTATATDVAGNTSLVSPSFTLNIDTTPPGIPGALTLTDNVAPVTGNVTQGGTINDTRPVISGAAGSVEANSLVTVYDGNTVLGTTRALADGSWVFTPLTALSNSQHTLTITATDAAGNVSDHSPAFTITVDNVAPLAPGAITVSDDVGPIVGNVTNGGVTDDTLPTLSGTVEPGATVKLYDNGVLIATFGSDGTTGKWTYQTLTALPEGVHSFTVTATDAAGNVSLPSPIFAVNVDTTAPAPILTYTVTDDVSPVIGTLVTGSSTNDNQPTISGLGATPNSIVIILDGGIEIGRTNVNGLGGWSFTPTTPLPDGPHSLTLVVSDTAGNMSSPTTPFTLTVDTQTPTAGALPLVNDNVGAVQGDLPNNALSDDNTPTLHGTVEPLAFVNIYDGSKLLATVQADGSGVWTFTTPVLADGAHHFSTTVSDAAGNVSGSSPIFNLTIDTTPPPLALNITVTDDVLPVTGVLISGSSTNDNTPTINGTAEVGATVTIYNGAAILGTALVGANGSWTFTPTALPDGTYTLSTTVTDPAGNVSGHSPDFVLTVDTALPAQVSTLTVTDSVNPVTGTVNSNGFSNDNRPVISGTAEGNATITVYDGTKVLGTTTANASGVWTFRPSTTLADGVHSFTATATDAAGNVGSASPTFTLNVDTVAPGLITGLSVYDDVAPDLGYLTSGNITNDTKPTFSGVAEAGSTVNIYDGTTVIGTATAGANGSWTWTPTNALSTGLHSFTFTATDAAGNEGLKTPVFTLTIDPTIGTQILNAVNDEAGLSLTTSIQQVSNPSSSTQNLNVLKLGVGDLLSLSVIQSNNLPTFHVDDGASRALTLQASAVGVTLLSTFDLYVYKSNGDGTYSMYQKVDNFLTVLLLAGTTGKTSLNLPSGDYVLLLQADDGLSVLTSSKLTIASDVTTGVFVDTAGGVTTGNVMTGVGGGGVDSTPAGTVVSGASAASASGLTTVAASGNTTIVGTYGTLTINAQGAYTYTLKSGVSPSSITGPDVFTYQIKAPNGSTSNATLTIDLNLSSLHANSDLVTLTVDPTPVDVSTASVSNTSLILANVSLGSVLSTSVSTNGQLQIDVGANATRDITISGSTLGLALGSHYDLYIYKLNPSTGSYEQYQQIGSWIQASLLGASASQNFTLGTGHYVFLLKVEGALGLVTLATLTTSNDVTHTQQAAVESVNGNVITGAGNTSGGVDVAPAGTVVSNVNGQAIAATGNTTIVGNYGTLVINAQGAYTYTLKTGMPATSLGQETFTYVIRNGSSVSTATLTISLPSVGTLAATQSIMTTDELLTTDTSTAQDAAIVQTTASAATLLASTSETTAADTQQTTSTDSSTQGATVQVVNADTMTHTALVLEFATLPTANGNVNYQILDSHGTVVYSGTLSTDTASLTARVELDGAALNNGQYSVVLHDSAGNVLDTAFSSVLTSIAVTPQAAADGVTAEGQIAETAHGEVWASITLSNESGQQITEIAGGQSQTLAGLYGTLTMHADGSYTYSLNSGVSVSDLTQLEQFEYTLKAPDGTLSSGNLIIDLHPQVEGSDKADTTVGSAYDTTYTLGGGADTVIFNLLDSNDATGGNGHNNHWTDFSVSDGDHIDISNLLTDWSGKSEDLGQYLSIEYTASGDTIVSIDRDGEGSKYQPTQLITLDGVQPTLEELLHHDTTANHG</sequence>
<feature type="region of interest" description="Disordered" evidence="1">
    <location>
        <begin position="165"/>
        <end position="205"/>
    </location>
</feature>
<dbReference type="NCBIfam" id="NF033677">
    <property type="entry name" value="biofilm_BapA_N"/>
    <property type="match status" value="1"/>
</dbReference>
<evidence type="ECO:0000313" key="5">
    <source>
        <dbReference type="Proteomes" id="UP000268051"/>
    </source>
</evidence>
<dbReference type="NCBIfam" id="TIGR01965">
    <property type="entry name" value="VCBS_repeat"/>
    <property type="match status" value="1"/>
</dbReference>
<feature type="domain" description="Bacterial Ig-like" evidence="2">
    <location>
        <begin position="2718"/>
        <end position="2803"/>
    </location>
</feature>
<feature type="domain" description="Bacterial Ig-like" evidence="2">
    <location>
        <begin position="1572"/>
        <end position="1657"/>
    </location>
</feature>
<feature type="domain" description="Bacterial Ig-like" evidence="2">
    <location>
        <begin position="747"/>
        <end position="825"/>
    </location>
</feature>
<dbReference type="OrthoDB" id="8481600at2"/>